<evidence type="ECO:0000313" key="8">
    <source>
        <dbReference type="Proteomes" id="UP000054075"/>
    </source>
</evidence>
<sequence>MLEKKLRLTLVSSISGRLPRHIATVHSLGLKRINQVVEVKDNFSIRGMVEKVAYLLKIEEM</sequence>
<keyword evidence="3 5" id="KW-0689">Ribosomal protein</keyword>
<dbReference type="InterPro" id="IPR036919">
    <property type="entry name" value="Ribo_uL30_ferredoxin-like_sf"/>
</dbReference>
<dbReference type="CDD" id="cd01658">
    <property type="entry name" value="Ribosomal_L30"/>
    <property type="match status" value="1"/>
</dbReference>
<dbReference type="GO" id="GO:0015934">
    <property type="term" value="C:large ribosomal subunit"/>
    <property type="evidence" value="ECO:0007669"/>
    <property type="project" value="InterPro"/>
</dbReference>
<dbReference type="SUPFAM" id="SSF55129">
    <property type="entry name" value="Ribosomal protein L30p/L7e"/>
    <property type="match status" value="1"/>
</dbReference>
<dbReference type="PIRSF" id="PIRSF002211">
    <property type="entry name" value="Ribosomal_L30_bac-type"/>
    <property type="match status" value="1"/>
</dbReference>
<dbReference type="NCBIfam" id="TIGR01308">
    <property type="entry name" value="rpmD_bact"/>
    <property type="match status" value="1"/>
</dbReference>
<accession>A8PNN6</accession>
<evidence type="ECO:0000256" key="2">
    <source>
        <dbReference type="ARBA" id="ARBA00011838"/>
    </source>
</evidence>
<name>A8PNN6_9COXI</name>
<evidence type="ECO:0000256" key="3">
    <source>
        <dbReference type="ARBA" id="ARBA00022980"/>
    </source>
</evidence>
<dbReference type="Pfam" id="PF00327">
    <property type="entry name" value="Ribosomal_L30"/>
    <property type="match status" value="1"/>
</dbReference>
<dbReference type="RefSeq" id="WP_006035373.1">
    <property type="nucleotide sequence ID" value="NZ_AAQJ02000001.1"/>
</dbReference>
<dbReference type="AlphaFoldDB" id="A8PNN6"/>
<evidence type="ECO:0000256" key="4">
    <source>
        <dbReference type="ARBA" id="ARBA00023274"/>
    </source>
</evidence>
<dbReference type="Gene3D" id="3.30.1390.20">
    <property type="entry name" value="Ribosomal protein L30, ferredoxin-like fold domain"/>
    <property type="match status" value="1"/>
</dbReference>
<proteinExistence type="inferred from homology"/>
<evidence type="ECO:0000256" key="1">
    <source>
        <dbReference type="ARBA" id="ARBA00007594"/>
    </source>
</evidence>
<dbReference type="Proteomes" id="UP000054075">
    <property type="component" value="Unassembled WGS sequence"/>
</dbReference>
<protein>
    <recommendedName>
        <fullName evidence="5">Large ribosomal subunit protein uL30</fullName>
    </recommendedName>
</protein>
<dbReference type="GO" id="GO:0006412">
    <property type="term" value="P:translation"/>
    <property type="evidence" value="ECO:0007669"/>
    <property type="project" value="UniProtKB-UniRule"/>
</dbReference>
<evidence type="ECO:0000313" key="7">
    <source>
        <dbReference type="EMBL" id="EDP46393.1"/>
    </source>
</evidence>
<dbReference type="eggNOG" id="COG1841">
    <property type="taxonomic scope" value="Bacteria"/>
</dbReference>
<keyword evidence="8" id="KW-1185">Reference proteome</keyword>
<dbReference type="InterPro" id="IPR016082">
    <property type="entry name" value="Ribosomal_uL30_ferredoxin-like"/>
</dbReference>
<organism evidence="7 8">
    <name type="scientific">Rickettsiella grylli</name>
    <dbReference type="NCBI Taxonomy" id="59196"/>
    <lineage>
        <taxon>Bacteria</taxon>
        <taxon>Pseudomonadati</taxon>
        <taxon>Pseudomonadota</taxon>
        <taxon>Gammaproteobacteria</taxon>
        <taxon>Legionellales</taxon>
        <taxon>Coxiellaceae</taxon>
        <taxon>Rickettsiella</taxon>
    </lineage>
</organism>
<dbReference type="EMBL" id="AAQJ02000001">
    <property type="protein sequence ID" value="EDP46393.1"/>
    <property type="molecule type" value="Genomic_DNA"/>
</dbReference>
<keyword evidence="4 5" id="KW-0687">Ribonucleoprotein</keyword>
<reference evidence="7" key="1">
    <citation type="submission" date="2006-04" db="EMBL/GenBank/DDBJ databases">
        <authorList>
            <person name="Seshadri R."/>
            <person name="Federici B.A."/>
        </authorList>
    </citation>
    <scope>NUCLEOTIDE SEQUENCE [LARGE SCALE GENOMIC DNA]</scope>
</reference>
<dbReference type="HAMAP" id="MF_01371_B">
    <property type="entry name" value="Ribosomal_uL30_B"/>
    <property type="match status" value="1"/>
</dbReference>
<dbReference type="STRING" id="59196.RICGR_1055"/>
<feature type="domain" description="Large ribosomal subunit protein uL30-like ferredoxin-like fold" evidence="6">
    <location>
        <begin position="6"/>
        <end position="55"/>
    </location>
</feature>
<comment type="caution">
    <text evidence="7">The sequence shown here is derived from an EMBL/GenBank/DDBJ whole genome shotgun (WGS) entry which is preliminary data.</text>
</comment>
<dbReference type="OrthoDB" id="9812790at2"/>
<comment type="similarity">
    <text evidence="1 5">Belongs to the universal ribosomal protein uL30 family.</text>
</comment>
<gene>
    <name evidence="5 7" type="primary">rpmD</name>
    <name evidence="7" type="ORF">RICGR_1055</name>
</gene>
<comment type="subunit">
    <text evidence="2 5">Part of the 50S ribosomal subunit.</text>
</comment>
<evidence type="ECO:0000259" key="6">
    <source>
        <dbReference type="Pfam" id="PF00327"/>
    </source>
</evidence>
<reference evidence="7" key="2">
    <citation type="submission" date="2007-10" db="EMBL/GenBank/DDBJ databases">
        <authorList>
            <person name="Myers G.S."/>
        </authorList>
    </citation>
    <scope>NUCLEOTIDE SEQUENCE [LARGE SCALE GENOMIC DNA]</scope>
</reference>
<dbReference type="InterPro" id="IPR005996">
    <property type="entry name" value="Ribosomal_uL30_bac-type"/>
</dbReference>
<evidence type="ECO:0000256" key="5">
    <source>
        <dbReference type="HAMAP-Rule" id="MF_01371"/>
    </source>
</evidence>
<dbReference type="GO" id="GO:0003735">
    <property type="term" value="F:structural constituent of ribosome"/>
    <property type="evidence" value="ECO:0007669"/>
    <property type="project" value="InterPro"/>
</dbReference>